<evidence type="ECO:0000256" key="4">
    <source>
        <dbReference type="ARBA" id="ARBA00022764"/>
    </source>
</evidence>
<dbReference type="AlphaFoldDB" id="A0A839VF30"/>
<comment type="similarity">
    <text evidence="2">Belongs to the RseB family.</text>
</comment>
<dbReference type="PANTHER" id="PTHR38782">
    <property type="match status" value="1"/>
</dbReference>
<dbReference type="Gene3D" id="2.50.20.10">
    <property type="entry name" value="Lipoprotein localisation LolA/LolB/LppX"/>
    <property type="match status" value="1"/>
</dbReference>
<comment type="caution">
    <text evidence="7">The sequence shown here is derived from an EMBL/GenBank/DDBJ whole genome shotgun (WGS) entry which is preliminary data.</text>
</comment>
<dbReference type="GO" id="GO:0045152">
    <property type="term" value="F:antisigma factor binding"/>
    <property type="evidence" value="ECO:0007669"/>
    <property type="project" value="TreeGrafter"/>
</dbReference>
<keyword evidence="4" id="KW-0574">Periplasm</keyword>
<keyword evidence="3" id="KW-0732">Signal</keyword>
<dbReference type="GO" id="GO:0030288">
    <property type="term" value="C:outer membrane-bounded periplasmic space"/>
    <property type="evidence" value="ECO:0007669"/>
    <property type="project" value="TreeGrafter"/>
</dbReference>
<accession>A0A839VF30</accession>
<dbReference type="Proteomes" id="UP000547614">
    <property type="component" value="Unassembled WGS sequence"/>
</dbReference>
<evidence type="ECO:0000256" key="3">
    <source>
        <dbReference type="ARBA" id="ARBA00022729"/>
    </source>
</evidence>
<dbReference type="GO" id="GO:0032885">
    <property type="term" value="P:regulation of polysaccharide biosynthetic process"/>
    <property type="evidence" value="ECO:0007669"/>
    <property type="project" value="TreeGrafter"/>
</dbReference>
<reference evidence="7 8" key="1">
    <citation type="submission" date="2020-08" db="EMBL/GenBank/DDBJ databases">
        <title>Genomic Encyclopedia of Type Strains, Phase III (KMG-III): the genomes of soil and plant-associated and newly described type strains.</title>
        <authorList>
            <person name="Whitman W."/>
        </authorList>
    </citation>
    <scope>NUCLEOTIDE SEQUENCE [LARGE SCALE GENOMIC DNA]</scope>
    <source>
        <strain evidence="7 8">CECT 7282</strain>
    </source>
</reference>
<protein>
    <submittedName>
        <fullName evidence="7">Sigma-E factor negative regulatory protein RseB</fullName>
    </submittedName>
</protein>
<evidence type="ECO:0000256" key="2">
    <source>
        <dbReference type="ARBA" id="ARBA00008150"/>
    </source>
</evidence>
<dbReference type="Gene3D" id="3.30.200.100">
    <property type="entry name" value="MucB/RseB, C-terminal domain"/>
    <property type="match status" value="1"/>
</dbReference>
<dbReference type="InterPro" id="IPR033434">
    <property type="entry name" value="MucB/RseB_N"/>
</dbReference>
<dbReference type="RefSeq" id="WP_183325858.1">
    <property type="nucleotide sequence ID" value="NZ_JACHXP010000010.1"/>
</dbReference>
<feature type="domain" description="MucB/RseB N-terminal" evidence="5">
    <location>
        <begin position="49"/>
        <end position="203"/>
    </location>
</feature>
<evidence type="ECO:0000313" key="8">
    <source>
        <dbReference type="Proteomes" id="UP000547614"/>
    </source>
</evidence>
<feature type="domain" description="MucB/RseB C-terminal" evidence="6">
    <location>
        <begin position="223"/>
        <end position="317"/>
    </location>
</feature>
<dbReference type="InterPro" id="IPR038484">
    <property type="entry name" value="MucB/RseB_C_sf"/>
</dbReference>
<dbReference type="EMBL" id="JACHXP010000010">
    <property type="protein sequence ID" value="MBB3191076.1"/>
    <property type="molecule type" value="Genomic_DNA"/>
</dbReference>
<sequence>MRRGGAGRGLAASLVGTWLVMAALLPSRLQAAPEQFDCRTLADQGTPSSADEWFQRSLWASHCYIYQARAVRIGADGVRSLALSHDIHQGVEREVARFLDGPAVVFERRGRVGRMGWSPSGQAMPASPEGIVDHLEGLYRLQRVGEERIANRHALRLDIEPLDGLRYGHRFWLDTATALPLKQMLIDEQGRVVETFQITELGTPRLHDGEVNLDRGRPPPDGPWSPGWLPEGFIGQPVETRSARHRNVGHRVYSDGLSTLSLFIEPLEDQDLLIPGMHRLGVSHAAVRHRELGGQPMQVVVMGELPPRVLLRVADSVVWQGQASSSANAPPASASQGDDF</sequence>
<evidence type="ECO:0000259" key="5">
    <source>
        <dbReference type="Pfam" id="PF03888"/>
    </source>
</evidence>
<organism evidence="7 8">
    <name type="scientific">Halomonas cerina</name>
    <dbReference type="NCBI Taxonomy" id="447424"/>
    <lineage>
        <taxon>Bacteria</taxon>
        <taxon>Pseudomonadati</taxon>
        <taxon>Pseudomonadota</taxon>
        <taxon>Gammaproteobacteria</taxon>
        <taxon>Oceanospirillales</taxon>
        <taxon>Halomonadaceae</taxon>
        <taxon>Halomonas</taxon>
    </lineage>
</organism>
<keyword evidence="8" id="KW-1185">Reference proteome</keyword>
<evidence type="ECO:0000256" key="1">
    <source>
        <dbReference type="ARBA" id="ARBA00004418"/>
    </source>
</evidence>
<dbReference type="CDD" id="cd16327">
    <property type="entry name" value="RseB"/>
    <property type="match status" value="1"/>
</dbReference>
<evidence type="ECO:0000313" key="7">
    <source>
        <dbReference type="EMBL" id="MBB3191076.1"/>
    </source>
</evidence>
<dbReference type="InterPro" id="IPR005588">
    <property type="entry name" value="MucB_RseB"/>
</dbReference>
<gene>
    <name evidence="7" type="ORF">FHR94_002320</name>
</gene>
<dbReference type="Pfam" id="PF03888">
    <property type="entry name" value="MucB_RseB"/>
    <property type="match status" value="1"/>
</dbReference>
<dbReference type="Pfam" id="PF17188">
    <property type="entry name" value="MucB_RseB_C"/>
    <property type="match status" value="1"/>
</dbReference>
<evidence type="ECO:0000259" key="6">
    <source>
        <dbReference type="Pfam" id="PF17188"/>
    </source>
</evidence>
<comment type="subcellular location">
    <subcellularLocation>
        <location evidence="1">Periplasm</location>
    </subcellularLocation>
</comment>
<proteinExistence type="inferred from homology"/>
<dbReference type="InterPro" id="IPR033436">
    <property type="entry name" value="MucB/RseB_C"/>
</dbReference>
<name>A0A839VF30_9GAMM</name>
<dbReference type="PANTHER" id="PTHR38782:SF1">
    <property type="entry name" value="SIGMA-E FACTOR REGULATORY PROTEIN RSEB"/>
    <property type="match status" value="1"/>
</dbReference>